<evidence type="ECO:0000313" key="3">
    <source>
        <dbReference type="Proteomes" id="UP000030652"/>
    </source>
</evidence>
<accession>A0A0B0ELC0</accession>
<name>A0A0B0ELC0_9BACT</name>
<reference evidence="2 3" key="1">
    <citation type="submission" date="2014-10" db="EMBL/GenBank/DDBJ databases">
        <title>Draft genome of anammox bacterium scalindua brodae, obtained using differential coverage binning of sequence data from two enrichment reactors.</title>
        <authorList>
            <person name="Speth D.R."/>
            <person name="Russ L."/>
            <person name="Kartal B."/>
            <person name="Op den Camp H.J."/>
            <person name="Dutilh B.E."/>
            <person name="Jetten M.S."/>
        </authorList>
    </citation>
    <scope>NUCLEOTIDE SEQUENCE [LARGE SCALE GENOMIC DNA]</scope>
    <source>
        <strain evidence="2">RU1</strain>
    </source>
</reference>
<gene>
    <name evidence="2" type="ORF">SCABRO_02345</name>
</gene>
<dbReference type="Proteomes" id="UP000030652">
    <property type="component" value="Unassembled WGS sequence"/>
</dbReference>
<comment type="caution">
    <text evidence="2">The sequence shown here is derived from an EMBL/GenBank/DDBJ whole genome shotgun (WGS) entry which is preliminary data.</text>
</comment>
<dbReference type="EMBL" id="JRYO01000163">
    <property type="protein sequence ID" value="KHE91908.1"/>
    <property type="molecule type" value="Genomic_DNA"/>
</dbReference>
<protein>
    <submittedName>
        <fullName evidence="2">Uncharacterized protein</fullName>
    </submittedName>
</protein>
<feature type="coiled-coil region" evidence="1">
    <location>
        <begin position="97"/>
        <end position="131"/>
    </location>
</feature>
<evidence type="ECO:0000256" key="1">
    <source>
        <dbReference type="SAM" id="Coils"/>
    </source>
</evidence>
<organism evidence="2 3">
    <name type="scientific">Candidatus Scalindua brodae</name>
    <dbReference type="NCBI Taxonomy" id="237368"/>
    <lineage>
        <taxon>Bacteria</taxon>
        <taxon>Pseudomonadati</taxon>
        <taxon>Planctomycetota</taxon>
        <taxon>Candidatus Brocadiia</taxon>
        <taxon>Candidatus Brocadiales</taxon>
        <taxon>Candidatus Scalinduaceae</taxon>
        <taxon>Candidatus Scalindua</taxon>
    </lineage>
</organism>
<evidence type="ECO:0000313" key="2">
    <source>
        <dbReference type="EMBL" id="KHE91908.1"/>
    </source>
</evidence>
<dbReference type="AlphaFoldDB" id="A0A0B0ELC0"/>
<keyword evidence="1" id="KW-0175">Coiled coil</keyword>
<sequence>MELLHDSDELVGSLDCQLRRLEEKIDTSQPVALMKDLHRMDHEIRHFKDVEITTNSVVSSVSKQDETIKKIEEGTRNKFTEMTSQMKSTEAMVADKHKDLISKLNDVSSRVDSLEEKIDLAVRELKSEARKTSVLRKLLWLD</sequence>
<proteinExistence type="predicted"/>